<protein>
    <recommendedName>
        <fullName evidence="4">Peptidase S74 domain-containing protein</fullName>
    </recommendedName>
</protein>
<comment type="caution">
    <text evidence="2">The sequence shown here is derived from an EMBL/GenBank/DDBJ whole genome shotgun (WGS) entry which is preliminary data.</text>
</comment>
<keyword evidence="1" id="KW-0175">Coiled coil</keyword>
<gene>
    <name evidence="2" type="ORF">J7I42_29790</name>
</gene>
<organism evidence="2 3">
    <name type="scientific">Niastella soli</name>
    <dbReference type="NCBI Taxonomy" id="2821487"/>
    <lineage>
        <taxon>Bacteria</taxon>
        <taxon>Pseudomonadati</taxon>
        <taxon>Bacteroidota</taxon>
        <taxon>Chitinophagia</taxon>
        <taxon>Chitinophagales</taxon>
        <taxon>Chitinophagaceae</taxon>
        <taxon>Niastella</taxon>
    </lineage>
</organism>
<name>A0ABS3Z2W9_9BACT</name>
<evidence type="ECO:0000313" key="2">
    <source>
        <dbReference type="EMBL" id="MBO9204517.1"/>
    </source>
</evidence>
<evidence type="ECO:0000313" key="3">
    <source>
        <dbReference type="Proteomes" id="UP000677244"/>
    </source>
</evidence>
<dbReference type="Proteomes" id="UP000677244">
    <property type="component" value="Unassembled WGS sequence"/>
</dbReference>
<sequence length="608" mass="66168">MNRLLLLLILMGIGHVSLAQYVYTIKADSVKITNTCDTAELIIENHTQMVPGFLFNKGRGRTEFRRVMHGINDTLVMIGPDTLRLPNAWVQGGNKFNSTGIFGTLDNNHIDFFTNGQKRGRWTNTGNLLIGNGNDLGYKLQIQDRGSIVFFPYLSRPTDRIVFGGGLSSDDGQNMIISTFDGTTSHPVLLERNGNIGMGSGSPAGFDVGSPTFRINVNGKVSIASTEFYFGTTGGPFNSSALMTSVSNGNEWLTGDGYPNGQNHYYLGTTLQNPTSGNSRAPLKMGAKYLSFNTGAADIEAVRITADQKVMIGPGNPSAYPEMLQLYGSFLQGYENTCQFGNGLLFNRYNSMSRIISGSGIQYQSNSVGDQHLFRNEIGSQFTGTLVTIDPGGEPNLPDNQLSLKVLGKNGAPLALAINMAGQVGIGNLAPTAKLHVAGTVRLEGLTNNNNLTRVVVTDANGNLYCRDFPLATNGVMNSDLAVNGTVSAQKMLLSQTGRWPDYVFSKQYQLPSLTEVENFINQNNHLPGIPSAAEVAKKGIDVADNQAALLKKIEELTLYVIELEKRSQKQNEEISELKKQNNELKDNKDLNLLKKQVAELMTIIKNK</sequence>
<proteinExistence type="predicted"/>
<reference evidence="2 3" key="1">
    <citation type="submission" date="2021-03" db="EMBL/GenBank/DDBJ databases">
        <title>Assistant Professor.</title>
        <authorList>
            <person name="Huq M.A."/>
        </authorList>
    </citation>
    <scope>NUCLEOTIDE SEQUENCE [LARGE SCALE GENOMIC DNA]</scope>
    <source>
        <strain evidence="2 3">MAH-29</strain>
    </source>
</reference>
<dbReference type="RefSeq" id="WP_209143183.1">
    <property type="nucleotide sequence ID" value="NZ_JAGHKO010000014.1"/>
</dbReference>
<evidence type="ECO:0000256" key="1">
    <source>
        <dbReference type="SAM" id="Coils"/>
    </source>
</evidence>
<evidence type="ECO:0008006" key="4">
    <source>
        <dbReference type="Google" id="ProtNLM"/>
    </source>
</evidence>
<keyword evidence="3" id="KW-1185">Reference proteome</keyword>
<dbReference type="EMBL" id="JAGHKO010000014">
    <property type="protein sequence ID" value="MBO9204517.1"/>
    <property type="molecule type" value="Genomic_DNA"/>
</dbReference>
<accession>A0ABS3Z2W9</accession>
<feature type="coiled-coil region" evidence="1">
    <location>
        <begin position="554"/>
        <end position="595"/>
    </location>
</feature>